<evidence type="ECO:0000256" key="1">
    <source>
        <dbReference type="ARBA" id="ARBA00004651"/>
    </source>
</evidence>
<feature type="transmembrane region" description="Helical" evidence="11">
    <location>
        <begin position="69"/>
        <end position="87"/>
    </location>
</feature>
<keyword evidence="6 11" id="KW-0812">Transmembrane</keyword>
<dbReference type="STRING" id="1121950.SAMN02745243_01366"/>
<dbReference type="CDD" id="cd06579">
    <property type="entry name" value="TM_PBP1_transp_AraH_like"/>
    <property type="match status" value="1"/>
</dbReference>
<dbReference type="GO" id="GO:0005886">
    <property type="term" value="C:plasma membrane"/>
    <property type="evidence" value="ECO:0007669"/>
    <property type="project" value="UniProtKB-SubCell"/>
</dbReference>
<dbReference type="Pfam" id="PF02653">
    <property type="entry name" value="BPD_transp_2"/>
    <property type="match status" value="1"/>
</dbReference>
<evidence type="ECO:0000256" key="9">
    <source>
        <dbReference type="ARBA" id="ARBA00035611"/>
    </source>
</evidence>
<feature type="transmembrane region" description="Helical" evidence="11">
    <location>
        <begin position="233"/>
        <end position="250"/>
    </location>
</feature>
<evidence type="ECO:0000256" key="7">
    <source>
        <dbReference type="ARBA" id="ARBA00022989"/>
    </source>
</evidence>
<dbReference type="AlphaFoldDB" id="A0A1M6M5S6"/>
<keyword evidence="2" id="KW-0813">Transport</keyword>
<keyword evidence="4" id="KW-0997">Cell inner membrane</keyword>
<evidence type="ECO:0000256" key="4">
    <source>
        <dbReference type="ARBA" id="ARBA00022519"/>
    </source>
</evidence>
<dbReference type="PANTHER" id="PTHR32196">
    <property type="entry name" value="ABC TRANSPORTER PERMEASE PROTEIN YPHD-RELATED-RELATED"/>
    <property type="match status" value="1"/>
</dbReference>
<dbReference type="EMBL" id="FQZY01000017">
    <property type="protein sequence ID" value="SHJ78841.1"/>
    <property type="molecule type" value="Genomic_DNA"/>
</dbReference>
<evidence type="ECO:0000256" key="11">
    <source>
        <dbReference type="SAM" id="Phobius"/>
    </source>
</evidence>
<dbReference type="GO" id="GO:0022857">
    <property type="term" value="F:transmembrane transporter activity"/>
    <property type="evidence" value="ECO:0007669"/>
    <property type="project" value="InterPro"/>
</dbReference>
<keyword evidence="3" id="KW-1003">Cell membrane</keyword>
<feature type="transmembrane region" description="Helical" evidence="11">
    <location>
        <begin position="280"/>
        <end position="301"/>
    </location>
</feature>
<accession>A0A1M6M5S6</accession>
<dbReference type="InterPro" id="IPR001851">
    <property type="entry name" value="ABC_transp_permease"/>
</dbReference>
<keyword evidence="5 12" id="KW-0762">Sugar transport</keyword>
<dbReference type="Proteomes" id="UP000184301">
    <property type="component" value="Unassembled WGS sequence"/>
</dbReference>
<evidence type="ECO:0000256" key="10">
    <source>
        <dbReference type="ARBA" id="ARBA00035686"/>
    </source>
</evidence>
<evidence type="ECO:0000256" key="6">
    <source>
        <dbReference type="ARBA" id="ARBA00022692"/>
    </source>
</evidence>
<dbReference type="RefSeq" id="WP_073107355.1">
    <property type="nucleotide sequence ID" value="NZ_FQZY01000017.1"/>
</dbReference>
<sequence>MDKTNMSAFFKKYTMVIALILITLFFTWRTGGNMILPQNVNNLIAQNAYVFVLATGMLLCILTGGNIDLSVGSVVCFVGAIGGQLMVNKGWNPGMAMVVMLLVGIVIGVWQGFWIAYVRIPPFITTLAGMLIFRGLSNVVLNGLTLAPMPASYLALFNSYIVDVFHGNSINITCIVVGLIATVGFLAASFAGRAAKAKKGYALKPMGGFVGRCVVISAVIMVFMWRLAQYKGIPTVLIWLALIIMIYAYITSKTTIGRHFYAVGGNEKAAELSGINTNKVYFLAYANMGMLAAVAAMITIARLNSANPTAGTNYEMDAIGSCFIGGASAYGGTGTVPGVIIGATLMGVINLGMSIMGVDANWQKVVKGCVLLAAVIFDVVSKKRAK</sequence>
<keyword evidence="13" id="KW-1185">Reference proteome</keyword>
<comment type="function">
    <text evidence="9">Part of the binding-protein-dependent transport system for D-xylose. Probably responsible for the translocation of the substrate across the membrane.</text>
</comment>
<dbReference type="NCBIfam" id="NF040906">
    <property type="entry name" value="GguB"/>
    <property type="match status" value="1"/>
</dbReference>
<proteinExistence type="predicted"/>
<protein>
    <recommendedName>
        <fullName evidence="10">Xylose transport system permease protein XylH</fullName>
    </recommendedName>
</protein>
<reference evidence="12 13" key="1">
    <citation type="submission" date="2016-11" db="EMBL/GenBank/DDBJ databases">
        <authorList>
            <person name="Jaros S."/>
            <person name="Januszkiewicz K."/>
            <person name="Wedrychowicz H."/>
        </authorList>
    </citation>
    <scope>NUCLEOTIDE SEQUENCE [LARGE SCALE GENOMIC DNA]</scope>
    <source>
        <strain evidence="12 13">DSM 15480</strain>
    </source>
</reference>
<feature type="transmembrane region" description="Helical" evidence="11">
    <location>
        <begin position="209"/>
        <end position="227"/>
    </location>
</feature>
<feature type="transmembrane region" description="Helical" evidence="11">
    <location>
        <begin position="169"/>
        <end position="188"/>
    </location>
</feature>
<gene>
    <name evidence="12" type="ORF">SAMN02745243_01366</name>
</gene>
<name>A0A1M6M5S6_9FIRM</name>
<comment type="subcellular location">
    <subcellularLocation>
        <location evidence="1">Cell membrane</location>
        <topology evidence="1">Multi-pass membrane protein</topology>
    </subcellularLocation>
</comment>
<evidence type="ECO:0000256" key="3">
    <source>
        <dbReference type="ARBA" id="ARBA00022475"/>
    </source>
</evidence>
<organism evidence="12 13">
    <name type="scientific">Hespellia stercorisuis DSM 15480</name>
    <dbReference type="NCBI Taxonomy" id="1121950"/>
    <lineage>
        <taxon>Bacteria</taxon>
        <taxon>Bacillati</taxon>
        <taxon>Bacillota</taxon>
        <taxon>Clostridia</taxon>
        <taxon>Lachnospirales</taxon>
        <taxon>Lachnospiraceae</taxon>
        <taxon>Hespellia</taxon>
    </lineage>
</organism>
<keyword evidence="8 11" id="KW-0472">Membrane</keyword>
<dbReference type="PANTHER" id="PTHR32196:SF32">
    <property type="entry name" value="XYLOSE TRANSPORT SYSTEM PERMEASE PROTEIN XYLH"/>
    <property type="match status" value="1"/>
</dbReference>
<feature type="transmembrane region" description="Helical" evidence="11">
    <location>
        <begin position="12"/>
        <end position="31"/>
    </location>
</feature>
<evidence type="ECO:0000256" key="8">
    <source>
        <dbReference type="ARBA" id="ARBA00023136"/>
    </source>
</evidence>
<evidence type="ECO:0000256" key="5">
    <source>
        <dbReference type="ARBA" id="ARBA00022597"/>
    </source>
</evidence>
<keyword evidence="7 11" id="KW-1133">Transmembrane helix</keyword>
<evidence type="ECO:0000313" key="12">
    <source>
        <dbReference type="EMBL" id="SHJ78841.1"/>
    </source>
</evidence>
<feature type="transmembrane region" description="Helical" evidence="11">
    <location>
        <begin position="93"/>
        <end position="118"/>
    </location>
</feature>
<feature type="transmembrane region" description="Helical" evidence="11">
    <location>
        <begin position="139"/>
        <end position="157"/>
    </location>
</feature>
<evidence type="ECO:0000256" key="2">
    <source>
        <dbReference type="ARBA" id="ARBA00022448"/>
    </source>
</evidence>
<dbReference type="OrthoDB" id="9813906at2"/>
<evidence type="ECO:0000313" key="13">
    <source>
        <dbReference type="Proteomes" id="UP000184301"/>
    </source>
</evidence>
<feature type="transmembrane region" description="Helical" evidence="11">
    <location>
        <begin position="43"/>
        <end position="62"/>
    </location>
</feature>